<dbReference type="GO" id="GO:0032259">
    <property type="term" value="P:methylation"/>
    <property type="evidence" value="ECO:0007669"/>
    <property type="project" value="UniProtKB-KW"/>
</dbReference>
<name>A0A248TLD1_9BACI</name>
<dbReference type="AlphaFoldDB" id="A0A248TLD1"/>
<dbReference type="GO" id="GO:0008168">
    <property type="term" value="F:methyltransferase activity"/>
    <property type="evidence" value="ECO:0007669"/>
    <property type="project" value="UniProtKB-KW"/>
</dbReference>
<dbReference type="Gene3D" id="3.40.50.150">
    <property type="entry name" value="Vaccinia Virus protein VP39"/>
    <property type="match status" value="1"/>
</dbReference>
<dbReference type="RefSeq" id="WP_095372495.1">
    <property type="nucleotide sequence ID" value="NZ_CP022983.1"/>
</dbReference>
<accession>A0A248TLD1</accession>
<proteinExistence type="predicted"/>
<dbReference type="CDD" id="cd02440">
    <property type="entry name" value="AdoMet_MTases"/>
    <property type="match status" value="1"/>
</dbReference>
<dbReference type="PANTHER" id="PTHR43861">
    <property type="entry name" value="TRANS-ACONITATE 2-METHYLTRANSFERASE-RELATED"/>
    <property type="match status" value="1"/>
</dbReference>
<dbReference type="EMBL" id="CP022983">
    <property type="protein sequence ID" value="ASV68929.1"/>
    <property type="molecule type" value="Genomic_DNA"/>
</dbReference>
<protein>
    <submittedName>
        <fullName evidence="4">SAM-dependent methyltransferase</fullName>
    </submittedName>
</protein>
<dbReference type="Pfam" id="PF13649">
    <property type="entry name" value="Methyltransf_25"/>
    <property type="match status" value="1"/>
</dbReference>
<evidence type="ECO:0000256" key="2">
    <source>
        <dbReference type="ARBA" id="ARBA00022679"/>
    </source>
</evidence>
<gene>
    <name evidence="4" type="ORF">CKF48_17495</name>
</gene>
<dbReference type="InterPro" id="IPR029063">
    <property type="entry name" value="SAM-dependent_MTases_sf"/>
</dbReference>
<evidence type="ECO:0000313" key="5">
    <source>
        <dbReference type="Proteomes" id="UP000215137"/>
    </source>
</evidence>
<reference evidence="4 5" key="1">
    <citation type="submission" date="2017-08" db="EMBL/GenBank/DDBJ databases">
        <title>Complete Genome Sequence of Bacillus kochii Oregon-R-modENCODE STRAIN BDGP4, isolated from Drosophila melanogaster gut.</title>
        <authorList>
            <person name="Wan K.H."/>
            <person name="Yu C."/>
            <person name="Park S."/>
            <person name="Hammonds A.S."/>
            <person name="Booth B.W."/>
            <person name="Celniker S.E."/>
        </authorList>
    </citation>
    <scope>NUCLEOTIDE SEQUENCE [LARGE SCALE GENOMIC DNA]</scope>
    <source>
        <strain evidence="4 5">BDGP4</strain>
    </source>
</reference>
<evidence type="ECO:0000256" key="1">
    <source>
        <dbReference type="ARBA" id="ARBA00022603"/>
    </source>
</evidence>
<sequence>MSYQQFAYLYDGLMVDAPYEKWVSIVASQCNLHQLKGKRLLDLACGTGELSLRLAKKGYEVTGADLSDNMLAVAQRKAASEALSIQFLEQDMSQLDEIGCYDIITIFCDSLNYLQSEDEVKSTFSGVYEHLADDGLFMFDVHTVHKIDDLFVNQTFALNEEDVSYIWQSFEGEFPHSVEHDLSFFVLDEKIGTYKRYDECHFQRTYEFDVYRQWLKEAGFEITTFFVDFNEKNREMNDAERLFFICKKLKNRI</sequence>
<keyword evidence="2 4" id="KW-0808">Transferase</keyword>
<keyword evidence="5" id="KW-1185">Reference proteome</keyword>
<dbReference type="PANTHER" id="PTHR43861:SF1">
    <property type="entry name" value="TRANS-ACONITATE 2-METHYLTRANSFERASE"/>
    <property type="match status" value="1"/>
</dbReference>
<dbReference type="InterPro" id="IPR041698">
    <property type="entry name" value="Methyltransf_25"/>
</dbReference>
<dbReference type="KEGG" id="bko:CKF48_17495"/>
<evidence type="ECO:0000313" key="4">
    <source>
        <dbReference type="EMBL" id="ASV68929.1"/>
    </source>
</evidence>
<organism evidence="4 5">
    <name type="scientific">Cytobacillus kochii</name>
    <dbReference type="NCBI Taxonomy" id="859143"/>
    <lineage>
        <taxon>Bacteria</taxon>
        <taxon>Bacillati</taxon>
        <taxon>Bacillota</taxon>
        <taxon>Bacilli</taxon>
        <taxon>Bacillales</taxon>
        <taxon>Bacillaceae</taxon>
        <taxon>Cytobacillus</taxon>
    </lineage>
</organism>
<dbReference type="SUPFAM" id="SSF53335">
    <property type="entry name" value="S-adenosyl-L-methionine-dependent methyltransferases"/>
    <property type="match status" value="1"/>
</dbReference>
<dbReference type="Proteomes" id="UP000215137">
    <property type="component" value="Chromosome"/>
</dbReference>
<feature type="domain" description="Methyltransferase" evidence="3">
    <location>
        <begin position="41"/>
        <end position="135"/>
    </location>
</feature>
<keyword evidence="1 4" id="KW-0489">Methyltransferase</keyword>
<dbReference type="Gene3D" id="2.20.25.110">
    <property type="entry name" value="S-adenosyl-L-methionine-dependent methyltransferases"/>
    <property type="match status" value="1"/>
</dbReference>
<evidence type="ECO:0000259" key="3">
    <source>
        <dbReference type="Pfam" id="PF13649"/>
    </source>
</evidence>
<dbReference type="OrthoDB" id="9811589at2"/>